<dbReference type="PROSITE" id="PS51257">
    <property type="entry name" value="PROKAR_LIPOPROTEIN"/>
    <property type="match status" value="1"/>
</dbReference>
<dbReference type="AlphaFoldDB" id="A0A844YA74"/>
<organism evidence="2 3">
    <name type="scientific">Qipengyuania pelagi</name>
    <dbReference type="NCBI Taxonomy" id="994320"/>
    <lineage>
        <taxon>Bacteria</taxon>
        <taxon>Pseudomonadati</taxon>
        <taxon>Pseudomonadota</taxon>
        <taxon>Alphaproteobacteria</taxon>
        <taxon>Sphingomonadales</taxon>
        <taxon>Erythrobacteraceae</taxon>
        <taxon>Qipengyuania</taxon>
    </lineage>
</organism>
<dbReference type="Pfam" id="PF10988">
    <property type="entry name" value="DUF2807"/>
    <property type="match status" value="1"/>
</dbReference>
<accession>A0A844YA74</accession>
<dbReference type="EMBL" id="WTYD01000001">
    <property type="protein sequence ID" value="MXO54153.1"/>
    <property type="molecule type" value="Genomic_DNA"/>
</dbReference>
<sequence>MLKYVLAAAGTLASTGCVIDMGGTAEARPAPVDWTAADDPGPVEARSFPLAGFDAIELAGCDRVAVTLGNRFAVNVTGPARDLALLRARVNGSTLVLDRMKKGCDGKHTQLTYAVTLPALTQVAISGAGAVDLPAITGDRFRGEISGAGSLGLAGLTVDEARFAVSGAGEIMLTDVTARHLRLDQSGAGEIVARGTAQSLAIDSSGAGEIDTTGLAAATLTAEASGTGVVRASASGSAKLDASGMARIAVTGGVLCTIETSGMARATCD</sequence>
<dbReference type="RefSeq" id="WP_160660929.1">
    <property type="nucleotide sequence ID" value="NZ_BAABDV010000001.1"/>
</dbReference>
<gene>
    <name evidence="2" type="ORF">GRI47_09065</name>
</gene>
<comment type="caution">
    <text evidence="2">The sequence shown here is derived from an EMBL/GenBank/DDBJ whole genome shotgun (WGS) entry which is preliminary data.</text>
</comment>
<dbReference type="InterPro" id="IPR021255">
    <property type="entry name" value="DUF2807"/>
</dbReference>
<reference evidence="2 3" key="1">
    <citation type="submission" date="2019-12" db="EMBL/GenBank/DDBJ databases">
        <title>Genomic-based taxomic classification of the family Erythrobacteraceae.</title>
        <authorList>
            <person name="Xu L."/>
        </authorList>
    </citation>
    <scope>NUCLEOTIDE SEQUENCE [LARGE SCALE GENOMIC DNA]</scope>
    <source>
        <strain evidence="2 3">JCM 17468</strain>
    </source>
</reference>
<dbReference type="Proteomes" id="UP000430272">
    <property type="component" value="Unassembled WGS sequence"/>
</dbReference>
<protein>
    <recommendedName>
        <fullName evidence="1">Putative auto-transporter adhesin head GIN domain-containing protein</fullName>
    </recommendedName>
</protein>
<evidence type="ECO:0000313" key="2">
    <source>
        <dbReference type="EMBL" id="MXO54153.1"/>
    </source>
</evidence>
<evidence type="ECO:0000313" key="3">
    <source>
        <dbReference type="Proteomes" id="UP000430272"/>
    </source>
</evidence>
<name>A0A844YA74_9SPHN</name>
<feature type="domain" description="Putative auto-transporter adhesin head GIN" evidence="1">
    <location>
        <begin position="53"/>
        <end position="252"/>
    </location>
</feature>
<keyword evidence="3" id="KW-1185">Reference proteome</keyword>
<evidence type="ECO:0000259" key="1">
    <source>
        <dbReference type="Pfam" id="PF10988"/>
    </source>
</evidence>
<dbReference type="OrthoDB" id="7841570at2"/>
<proteinExistence type="predicted"/>
<dbReference type="Gene3D" id="2.160.20.120">
    <property type="match status" value="1"/>
</dbReference>